<dbReference type="Gene3D" id="3.90.1320.10">
    <property type="entry name" value="Outer-capsid protein sigma 3, large lobe"/>
    <property type="match status" value="1"/>
</dbReference>
<dbReference type="EMBL" id="KI517455">
    <property type="protein sequence ID" value="ESQ44359.1"/>
    <property type="molecule type" value="Genomic_DNA"/>
</dbReference>
<dbReference type="PANTHER" id="PTHR31589:SF198">
    <property type="entry name" value="NEP-INTERACTING PROTEIN 1"/>
    <property type="match status" value="1"/>
</dbReference>
<dbReference type="InterPro" id="IPR004314">
    <property type="entry name" value="Neprosin"/>
</dbReference>
<evidence type="ECO:0000256" key="1">
    <source>
        <dbReference type="SAM" id="Phobius"/>
    </source>
</evidence>
<dbReference type="InterPro" id="IPR025521">
    <property type="entry name" value="Neprosin_propep"/>
</dbReference>
<dbReference type="OMA" id="HYFIYWT"/>
<evidence type="ECO:0000313" key="4">
    <source>
        <dbReference type="Proteomes" id="UP000030689"/>
    </source>
</evidence>
<name>V4LKT9_EUTSA</name>
<dbReference type="eggNOG" id="ENOG502QVB2">
    <property type="taxonomic scope" value="Eukaryota"/>
</dbReference>
<gene>
    <name evidence="3" type="ORF">EUTSA_v10006484mg</name>
</gene>
<dbReference type="AlphaFoldDB" id="V4LKT9"/>
<dbReference type="Gramene" id="ESQ44359">
    <property type="protein sequence ID" value="ESQ44359"/>
    <property type="gene ID" value="EUTSA_v10006484mg"/>
</dbReference>
<dbReference type="InterPro" id="IPR053168">
    <property type="entry name" value="Glutamic_endopeptidase"/>
</dbReference>
<proteinExistence type="predicted"/>
<sequence length="401" mass="46049">MIGRIKARLVVLNIVIIAMIVTGSEFFATCDVEIDRLLRTLNKPPLKSIKSGDGYIIDCVHIKNHPIYDHPLFKNHTIQMRPSYYPKGWNNISLNTKEQSSMVTQSWSIKGRCPKNSIPIRRTKKEDILRAGSIEIYRKKFPYNIPHPQQQNLTTKHEHAVVNVDGKFNGARARINVWKPFVKQNEFSLAQIWVVAEAGERTNTIEAGWQVYPNKYGDFNPHYFIYWTRDDYKKTGCYNLDCPGFVLVNQGFALGVPVKDISTLNGQQYEFPTIIWKDSHSGHWWLKFSDHTLVGYWPSKLFNTLSIGANSIQFGGEITNKDKSQHTETHMGSGRFAQEGYQKASYFRNVEIINENDLPQQPVGAHPITREQNCYNLALGNHFVWGTFFYYGGPGQNPNCR</sequence>
<dbReference type="Pfam" id="PF14365">
    <property type="entry name" value="Neprosin_AP"/>
    <property type="match status" value="1"/>
</dbReference>
<feature type="domain" description="Neprosin PEP catalytic" evidence="2">
    <location>
        <begin position="144"/>
        <end position="401"/>
    </location>
</feature>
<keyword evidence="4" id="KW-1185">Reference proteome</keyword>
<organism evidence="3 4">
    <name type="scientific">Eutrema salsugineum</name>
    <name type="common">Saltwater cress</name>
    <name type="synonym">Sisymbrium salsugineum</name>
    <dbReference type="NCBI Taxonomy" id="72664"/>
    <lineage>
        <taxon>Eukaryota</taxon>
        <taxon>Viridiplantae</taxon>
        <taxon>Streptophyta</taxon>
        <taxon>Embryophyta</taxon>
        <taxon>Tracheophyta</taxon>
        <taxon>Spermatophyta</taxon>
        <taxon>Magnoliopsida</taxon>
        <taxon>eudicotyledons</taxon>
        <taxon>Gunneridae</taxon>
        <taxon>Pentapetalae</taxon>
        <taxon>rosids</taxon>
        <taxon>malvids</taxon>
        <taxon>Brassicales</taxon>
        <taxon>Brassicaceae</taxon>
        <taxon>Eutremeae</taxon>
        <taxon>Eutrema</taxon>
    </lineage>
</organism>
<keyword evidence="1" id="KW-1133">Transmembrane helix</keyword>
<dbReference type="PANTHER" id="PTHR31589">
    <property type="entry name" value="PROTEIN, PUTATIVE (DUF239)-RELATED-RELATED"/>
    <property type="match status" value="1"/>
</dbReference>
<keyword evidence="1" id="KW-0812">Transmembrane</keyword>
<evidence type="ECO:0000259" key="2">
    <source>
        <dbReference type="PROSITE" id="PS52045"/>
    </source>
</evidence>
<dbReference type="Pfam" id="PF03080">
    <property type="entry name" value="Neprosin"/>
    <property type="match status" value="1"/>
</dbReference>
<reference evidence="3 4" key="1">
    <citation type="journal article" date="2013" name="Front. Plant Sci.">
        <title>The Reference Genome of the Halophytic Plant Eutrema salsugineum.</title>
        <authorList>
            <person name="Yang R."/>
            <person name="Jarvis D.E."/>
            <person name="Chen H."/>
            <person name="Beilstein M.A."/>
            <person name="Grimwood J."/>
            <person name="Jenkins J."/>
            <person name="Shu S."/>
            <person name="Prochnik S."/>
            <person name="Xin M."/>
            <person name="Ma C."/>
            <person name="Schmutz J."/>
            <person name="Wing R.A."/>
            <person name="Mitchell-Olds T."/>
            <person name="Schumaker K.S."/>
            <person name="Wang X."/>
        </authorList>
    </citation>
    <scope>NUCLEOTIDE SEQUENCE [LARGE SCALE GENOMIC DNA]</scope>
</reference>
<feature type="transmembrane region" description="Helical" evidence="1">
    <location>
        <begin position="7"/>
        <end position="28"/>
    </location>
</feature>
<accession>V4LKT9</accession>
<evidence type="ECO:0000313" key="3">
    <source>
        <dbReference type="EMBL" id="ESQ44359.1"/>
    </source>
</evidence>
<dbReference type="KEGG" id="eus:EUTSA_v10006484mg"/>
<keyword evidence="1" id="KW-0472">Membrane</keyword>
<dbReference type="OrthoDB" id="1858978at2759"/>
<dbReference type="STRING" id="72664.V4LKT9"/>
<protein>
    <recommendedName>
        <fullName evidence="2">Neprosin PEP catalytic domain-containing protein</fullName>
    </recommendedName>
</protein>
<dbReference type="PROSITE" id="PS52045">
    <property type="entry name" value="NEPROSIN_PEP_CD"/>
    <property type="match status" value="1"/>
</dbReference>
<dbReference type="Proteomes" id="UP000030689">
    <property type="component" value="Unassembled WGS sequence"/>
</dbReference>